<evidence type="ECO:0000256" key="6">
    <source>
        <dbReference type="ARBA" id="ARBA00023235"/>
    </source>
</evidence>
<reference evidence="8 9" key="1">
    <citation type="submission" date="2018-06" db="EMBL/GenBank/DDBJ databases">
        <authorList>
            <consortium name="Pathogen Informatics"/>
            <person name="Doyle S."/>
        </authorList>
    </citation>
    <scope>NUCLEOTIDE SEQUENCE [LARGE SCALE GENOMIC DNA]</scope>
    <source>
        <strain evidence="8 9">NCTC13028</strain>
    </source>
</reference>
<dbReference type="InterPro" id="IPR003766">
    <property type="entry name" value="Uronate_isomerase"/>
</dbReference>
<gene>
    <name evidence="8" type="primary">uxaC_1</name>
    <name evidence="7" type="synonym">uxaC</name>
    <name evidence="8" type="ORF">NCTC13028_00179</name>
</gene>
<protein>
    <recommendedName>
        <fullName evidence="5 7">Uronate isomerase</fullName>
        <ecNumber evidence="4 7">5.3.1.12</ecNumber>
    </recommendedName>
    <alternativeName>
        <fullName evidence="7">Glucuronate isomerase</fullName>
    </alternativeName>
    <alternativeName>
        <fullName evidence="7">Uronic isomerase</fullName>
    </alternativeName>
</protein>
<dbReference type="EC" id="5.3.1.12" evidence="4 7"/>
<comment type="catalytic activity">
    <reaction evidence="1 7">
        <text>D-glucuronate = D-fructuronate</text>
        <dbReference type="Rhea" id="RHEA:13049"/>
        <dbReference type="ChEBI" id="CHEBI:58720"/>
        <dbReference type="ChEBI" id="CHEBI:59863"/>
        <dbReference type="EC" id="5.3.1.12"/>
    </reaction>
</comment>
<dbReference type="GO" id="GO:0042840">
    <property type="term" value="P:D-glucuronate catabolic process"/>
    <property type="evidence" value="ECO:0007669"/>
    <property type="project" value="TreeGrafter"/>
</dbReference>
<accession>A0A2X2WAT1</accession>
<name>A0A2X2WAT1_CLOCO</name>
<dbReference type="GO" id="GO:0008880">
    <property type="term" value="F:glucuronate isomerase activity"/>
    <property type="evidence" value="ECO:0007669"/>
    <property type="project" value="UniProtKB-UniRule"/>
</dbReference>
<dbReference type="HAMAP" id="MF_00675">
    <property type="entry name" value="UxaC"/>
    <property type="match status" value="1"/>
</dbReference>
<evidence type="ECO:0000256" key="7">
    <source>
        <dbReference type="HAMAP-Rule" id="MF_00675"/>
    </source>
</evidence>
<comment type="similarity">
    <text evidence="3 7">Belongs to the metallo-dependent hydrolases superfamily. Uronate isomerase family.</text>
</comment>
<evidence type="ECO:0000313" key="9">
    <source>
        <dbReference type="Proteomes" id="UP000250223"/>
    </source>
</evidence>
<dbReference type="EMBL" id="UAWC01000001">
    <property type="protein sequence ID" value="SQB33145.1"/>
    <property type="molecule type" value="Genomic_DNA"/>
</dbReference>
<dbReference type="Pfam" id="PF02614">
    <property type="entry name" value="UxaC"/>
    <property type="match status" value="1"/>
</dbReference>
<keyword evidence="6 7" id="KW-0413">Isomerase</keyword>
<dbReference type="SUPFAM" id="SSF51556">
    <property type="entry name" value="Metallo-dependent hydrolases"/>
    <property type="match status" value="1"/>
</dbReference>
<dbReference type="RefSeq" id="WP_111921058.1">
    <property type="nucleotide sequence ID" value="NZ_JAHLNT010000008.1"/>
</dbReference>
<evidence type="ECO:0000256" key="3">
    <source>
        <dbReference type="ARBA" id="ARBA00008397"/>
    </source>
</evidence>
<dbReference type="Proteomes" id="UP000250223">
    <property type="component" value="Unassembled WGS sequence"/>
</dbReference>
<evidence type="ECO:0000256" key="5">
    <source>
        <dbReference type="ARBA" id="ARBA00020555"/>
    </source>
</evidence>
<dbReference type="NCBIfam" id="NF002794">
    <property type="entry name" value="PRK02925.1"/>
    <property type="match status" value="1"/>
</dbReference>
<evidence type="ECO:0000256" key="4">
    <source>
        <dbReference type="ARBA" id="ARBA00012546"/>
    </source>
</evidence>
<evidence type="ECO:0000256" key="1">
    <source>
        <dbReference type="ARBA" id="ARBA00001165"/>
    </source>
</evidence>
<comment type="catalytic activity">
    <reaction evidence="7">
        <text>aldehydo-D-galacturonate = keto-D-tagaturonate</text>
        <dbReference type="Rhea" id="RHEA:27702"/>
        <dbReference type="ChEBI" id="CHEBI:12952"/>
        <dbReference type="ChEBI" id="CHEBI:17886"/>
    </reaction>
</comment>
<organism evidence="8 9">
    <name type="scientific">Clostridium cochlearium</name>
    <dbReference type="NCBI Taxonomy" id="1494"/>
    <lineage>
        <taxon>Bacteria</taxon>
        <taxon>Bacillati</taxon>
        <taxon>Bacillota</taxon>
        <taxon>Clostridia</taxon>
        <taxon>Eubacteriales</taxon>
        <taxon>Clostridiaceae</taxon>
        <taxon>Clostridium</taxon>
    </lineage>
</organism>
<dbReference type="InterPro" id="IPR032466">
    <property type="entry name" value="Metal_Hydrolase"/>
</dbReference>
<dbReference type="AlphaFoldDB" id="A0A2X2WAT1"/>
<evidence type="ECO:0000313" key="8">
    <source>
        <dbReference type="EMBL" id="SQB33145.1"/>
    </source>
</evidence>
<dbReference type="Gene3D" id="3.20.20.140">
    <property type="entry name" value="Metal-dependent hydrolases"/>
    <property type="match status" value="1"/>
</dbReference>
<sequence length="468" mass="54959">MKRFLDEDFMLHNEYGRILYEKYAKNMPIFDFHCHLEAKEIWENKKFNNITEVWLGGDHYKWRVMRANGVPENKITGNASDYEKFLEWAKVVPLLIGNPLYHWTHLELNRFFGIKDNLNENTAEEIWNKTNKLLKQDDFTARSLIERSNVYAVCTTNDPADTLEYHIKIKEEGKMNTKIVPAMRPDKALQVEAKDFSKYINELSKVSEVDIKSFSDLKKALSKRIKFFDEQGCGACDHAFDYIPYNRASEREVDAIFKKGINGEYIFKDEEDKYKTELMIFLAQEYHKYNWVMELHIGALRNNNNRMFKRLGSDTGYDSVNDYNYAPQLGALLSHMDEYGNLPRTVLFTLNPKDNYVLSTMTGCFQGEEYGISKIQFGTAWWFVDHKDGIIRQMRDLAATGVISKFIGMLTDSRSFLSYPRHEYFRRILCNLLGEYVELGEYPWDEDILGNIVEDICFNNAKEYIKIK</sequence>
<dbReference type="GO" id="GO:0019698">
    <property type="term" value="P:D-galacturonate catabolic process"/>
    <property type="evidence" value="ECO:0007669"/>
    <property type="project" value="TreeGrafter"/>
</dbReference>
<proteinExistence type="inferred from homology"/>
<comment type="pathway">
    <text evidence="2 7">Carbohydrate metabolism; pentose and glucuronate interconversion.</text>
</comment>
<dbReference type="Gene3D" id="1.10.2020.10">
    <property type="entry name" value="uronate isomerase, domain 2, chain A"/>
    <property type="match status" value="1"/>
</dbReference>
<dbReference type="PANTHER" id="PTHR30068">
    <property type="entry name" value="URONATE ISOMERASE"/>
    <property type="match status" value="1"/>
</dbReference>
<dbReference type="UniPathway" id="UPA00246"/>
<dbReference type="PANTHER" id="PTHR30068:SF4">
    <property type="entry name" value="URONATE ISOMERASE"/>
    <property type="match status" value="1"/>
</dbReference>
<evidence type="ECO:0000256" key="2">
    <source>
        <dbReference type="ARBA" id="ARBA00004892"/>
    </source>
</evidence>